<keyword evidence="7" id="KW-1185">Reference proteome</keyword>
<feature type="compositionally biased region" description="Basic and acidic residues" evidence="4">
    <location>
        <begin position="283"/>
        <end position="294"/>
    </location>
</feature>
<dbReference type="GO" id="GO:0006508">
    <property type="term" value="P:proteolysis"/>
    <property type="evidence" value="ECO:0007669"/>
    <property type="project" value="UniProtKB-KW"/>
</dbReference>
<evidence type="ECO:0000256" key="2">
    <source>
        <dbReference type="ARBA" id="ARBA00022670"/>
    </source>
</evidence>
<evidence type="ECO:0000256" key="3">
    <source>
        <dbReference type="ARBA" id="ARBA00022801"/>
    </source>
</evidence>
<keyword evidence="3" id="KW-0378">Hydrolase</keyword>
<name>A0A8H3VRP4_9PEZI</name>
<dbReference type="GO" id="GO:0008234">
    <property type="term" value="F:cysteine-type peptidase activity"/>
    <property type="evidence" value="ECO:0007669"/>
    <property type="project" value="InterPro"/>
</dbReference>
<dbReference type="Gene3D" id="3.40.395.10">
    <property type="entry name" value="Adenoviral Proteinase, Chain A"/>
    <property type="match status" value="1"/>
</dbReference>
<dbReference type="SUPFAM" id="SSF54001">
    <property type="entry name" value="Cysteine proteinases"/>
    <property type="match status" value="1"/>
</dbReference>
<keyword evidence="2" id="KW-0645">Protease</keyword>
<dbReference type="Proteomes" id="UP000434172">
    <property type="component" value="Unassembled WGS sequence"/>
</dbReference>
<comment type="caution">
    <text evidence="6">The sequence shown here is derived from an EMBL/GenBank/DDBJ whole genome shotgun (WGS) entry which is preliminary data.</text>
</comment>
<comment type="similarity">
    <text evidence="1">Belongs to the peptidase C48 family.</text>
</comment>
<dbReference type="Pfam" id="PF02902">
    <property type="entry name" value="Peptidase_C48"/>
    <property type="match status" value="1"/>
</dbReference>
<gene>
    <name evidence="6" type="ORF">GQ607_017523</name>
</gene>
<dbReference type="InterPro" id="IPR003653">
    <property type="entry name" value="Peptidase_C48_C"/>
</dbReference>
<reference evidence="6 7" key="1">
    <citation type="submission" date="2019-12" db="EMBL/GenBank/DDBJ databases">
        <title>A genome sequence resource for the geographically widespread anthracnose pathogen Colletotrichum asianum.</title>
        <authorList>
            <person name="Meng Y."/>
        </authorList>
    </citation>
    <scope>NUCLEOTIDE SEQUENCE [LARGE SCALE GENOMIC DNA]</scope>
    <source>
        <strain evidence="6 7">ICMP 18580</strain>
    </source>
</reference>
<feature type="region of interest" description="Disordered" evidence="4">
    <location>
        <begin position="264"/>
        <end position="304"/>
    </location>
</feature>
<evidence type="ECO:0000313" key="7">
    <source>
        <dbReference type="Proteomes" id="UP000434172"/>
    </source>
</evidence>
<evidence type="ECO:0000256" key="1">
    <source>
        <dbReference type="ARBA" id="ARBA00005234"/>
    </source>
</evidence>
<protein>
    <recommendedName>
        <fullName evidence="5">Ubiquitin-like protease family profile domain-containing protein</fullName>
    </recommendedName>
</protein>
<proteinExistence type="inferred from homology"/>
<evidence type="ECO:0000313" key="6">
    <source>
        <dbReference type="EMBL" id="KAF0315241.1"/>
    </source>
</evidence>
<feature type="domain" description="Ubiquitin-like protease family profile" evidence="5">
    <location>
        <begin position="306"/>
        <end position="454"/>
    </location>
</feature>
<organism evidence="6 7">
    <name type="scientific">Colletotrichum asianum</name>
    <dbReference type="NCBI Taxonomy" id="702518"/>
    <lineage>
        <taxon>Eukaryota</taxon>
        <taxon>Fungi</taxon>
        <taxon>Dikarya</taxon>
        <taxon>Ascomycota</taxon>
        <taxon>Pezizomycotina</taxon>
        <taxon>Sordariomycetes</taxon>
        <taxon>Hypocreomycetidae</taxon>
        <taxon>Glomerellales</taxon>
        <taxon>Glomerellaceae</taxon>
        <taxon>Colletotrichum</taxon>
        <taxon>Colletotrichum gloeosporioides species complex</taxon>
    </lineage>
</organism>
<feature type="region of interest" description="Disordered" evidence="4">
    <location>
        <begin position="217"/>
        <end position="252"/>
    </location>
</feature>
<dbReference type="GO" id="GO:0019783">
    <property type="term" value="F:ubiquitin-like protein peptidase activity"/>
    <property type="evidence" value="ECO:0007669"/>
    <property type="project" value="UniProtKB-ARBA"/>
</dbReference>
<dbReference type="InterPro" id="IPR038765">
    <property type="entry name" value="Papain-like_cys_pep_sf"/>
</dbReference>
<feature type="region of interest" description="Disordered" evidence="4">
    <location>
        <begin position="164"/>
        <end position="203"/>
    </location>
</feature>
<dbReference type="AlphaFoldDB" id="A0A8H3VRP4"/>
<evidence type="ECO:0000256" key="4">
    <source>
        <dbReference type="SAM" id="MobiDB-lite"/>
    </source>
</evidence>
<accession>A0A8H3VRP4</accession>
<sequence length="628" mass="70499">MKSPLVSALDRLNTIEAGGPSDVLFQSWSLLRTTFVANCSRDAWDFELWAFLNVHRPILRLVADGLYFKQAAGFNKEAVRHWSAVAHLHDASVSILVMLFGADIPASLQCAEATTNLLKARLDVNLAHICRRYMEKAAEGRCRSSVKVFRAAIDSYNPRMWPRHRGARSEAATKAVNRDESGSISPSLEPAHQFKNANSSSKSPLISKHVPIIFRSNDDVSTPKTGRRDEHPTVKLESFASQRGSESAPILSLPSSVNQPSMQFDFTASPSLRPRITGRGLKRNLDDFSPERAQKQQKTPRSRLSLSSILGSMNRLGPGKWIDDVIMFVFGCRLVSDNVGFIDSLTISSLTRTKRKRLNLQQAMRKDTVLLFYNQNNHHWILFVYTRRDSTLREYNSLPSASPHSCTGNEEIPNFLRWATNDRNLRIRFQRPKCAEQPNGFDCGIYVLVFADCIAKGVELPTAVDGPSYRKYLQSSLFLSVHAALRLDELVAVGKYIPHTTSERAAQLKDLAKRRRLLMELGKDYEKTSDISSQTHVQLLWRRNRHHTHQSILAGLIHCFRHTHQAALDAALVSKSNVESDAETGIPGGRMDGPRTMCSNATLTIEEHPIEGFLGSLSQETCRQTTRN</sequence>
<dbReference type="OrthoDB" id="4841449at2759"/>
<dbReference type="PROSITE" id="PS50600">
    <property type="entry name" value="ULP_PROTEASE"/>
    <property type="match status" value="1"/>
</dbReference>
<dbReference type="EMBL" id="WOWK01000220">
    <property type="protein sequence ID" value="KAF0315241.1"/>
    <property type="molecule type" value="Genomic_DNA"/>
</dbReference>
<evidence type="ECO:0000259" key="5">
    <source>
        <dbReference type="PROSITE" id="PS50600"/>
    </source>
</evidence>